<dbReference type="Proteomes" id="UP001183615">
    <property type="component" value="Unassembled WGS sequence"/>
</dbReference>
<keyword evidence="2" id="KW-0472">Membrane</keyword>
<reference evidence="5" key="1">
    <citation type="submission" date="2023-07" db="EMBL/GenBank/DDBJ databases">
        <title>30 novel species of actinomycetes from the DSMZ collection.</title>
        <authorList>
            <person name="Nouioui I."/>
        </authorList>
    </citation>
    <scope>NUCLEOTIDE SEQUENCE [LARGE SCALE GENOMIC DNA]</scope>
    <source>
        <strain evidence="5">DSM 41886</strain>
    </source>
</reference>
<dbReference type="GO" id="GO:0016740">
    <property type="term" value="F:transferase activity"/>
    <property type="evidence" value="ECO:0007669"/>
    <property type="project" value="UniProtKB-KW"/>
</dbReference>
<feature type="transmembrane region" description="Helical" evidence="2">
    <location>
        <begin position="14"/>
        <end position="32"/>
    </location>
</feature>
<evidence type="ECO:0000313" key="4">
    <source>
        <dbReference type="EMBL" id="MDT0447290.1"/>
    </source>
</evidence>
<keyword evidence="1 4" id="KW-0378">Hydrolase</keyword>
<evidence type="ECO:0000313" key="5">
    <source>
        <dbReference type="Proteomes" id="UP001183615"/>
    </source>
</evidence>
<dbReference type="GO" id="GO:0004722">
    <property type="term" value="F:protein serine/threonine phosphatase activity"/>
    <property type="evidence" value="ECO:0007669"/>
    <property type="project" value="UniProtKB-EC"/>
</dbReference>
<dbReference type="PANTHER" id="PTHR43156:SF2">
    <property type="entry name" value="STAGE II SPORULATION PROTEIN E"/>
    <property type="match status" value="1"/>
</dbReference>
<dbReference type="RefSeq" id="WP_311621404.1">
    <property type="nucleotide sequence ID" value="NZ_JAVREV010000030.1"/>
</dbReference>
<keyword evidence="2" id="KW-1133">Transmembrane helix</keyword>
<proteinExistence type="predicted"/>
<dbReference type="Pfam" id="PF07228">
    <property type="entry name" value="SpoIIE"/>
    <property type="match status" value="1"/>
</dbReference>
<dbReference type="InterPro" id="IPR036457">
    <property type="entry name" value="PPM-type-like_dom_sf"/>
</dbReference>
<comment type="caution">
    <text evidence="4">The sequence shown here is derived from an EMBL/GenBank/DDBJ whole genome shotgun (WGS) entry which is preliminary data.</text>
</comment>
<dbReference type="EMBL" id="JAVREV010000030">
    <property type="protein sequence ID" value="MDT0447290.1"/>
    <property type="molecule type" value="Genomic_DNA"/>
</dbReference>
<sequence length="367" mass="38793">MQTSVPPWWARARVLAWLPAVLIAVGTFLDLASPPHVTLTPFYVAAPLLAAPVLRLWATTAYGVLATGTVAAQMHLRPEPGLGETAIKVVTVALISFLAVAINRIVARRDQRVATARGVAEAVQRAVVPEPPARVGALRVAARYRAAQRDTLIGGDLYAVRETPYGVRMLVGDVRGKGLAATEAVAVLLGAFREAAECEPRLAAVCERLETALVREQRARRTLDPVEGFATAVLVEVPPEPPLRVRLVNRGHPPPVVMGPGGCAHYLTTEPALPLGLGSLAPAPERTRTARFPAGSRLLLYTDGVSEARNAAGTFYDPVAGLDGQTLTDPAALLDLLVDGVVTHTGGALNDDMALLAVTHLPRHDSA</sequence>
<feature type="domain" description="PPM-type phosphatase" evidence="3">
    <location>
        <begin position="138"/>
        <end position="360"/>
    </location>
</feature>
<evidence type="ECO:0000256" key="2">
    <source>
        <dbReference type="SAM" id="Phobius"/>
    </source>
</evidence>
<feature type="transmembrane region" description="Helical" evidence="2">
    <location>
        <begin position="85"/>
        <end position="107"/>
    </location>
</feature>
<organism evidence="4 5">
    <name type="scientific">Streptomyces johnsoniae</name>
    <dbReference type="NCBI Taxonomy" id="3075532"/>
    <lineage>
        <taxon>Bacteria</taxon>
        <taxon>Bacillati</taxon>
        <taxon>Actinomycetota</taxon>
        <taxon>Actinomycetes</taxon>
        <taxon>Kitasatosporales</taxon>
        <taxon>Streptomycetaceae</taxon>
        <taxon>Streptomyces</taxon>
    </lineage>
</organism>
<dbReference type="SUPFAM" id="SSF81606">
    <property type="entry name" value="PP2C-like"/>
    <property type="match status" value="1"/>
</dbReference>
<keyword evidence="4" id="KW-0808">Transferase</keyword>
<evidence type="ECO:0000259" key="3">
    <source>
        <dbReference type="SMART" id="SM00331"/>
    </source>
</evidence>
<gene>
    <name evidence="4" type="ORF">RM779_32545</name>
</gene>
<dbReference type="InterPro" id="IPR052016">
    <property type="entry name" value="Bact_Sigma-Reg"/>
</dbReference>
<protein>
    <submittedName>
        <fullName evidence="4">PP2C family protein-serine/threonine phosphatase</fullName>
        <ecNumber evidence="4">3.1.3.16</ecNumber>
    </submittedName>
</protein>
<keyword evidence="5" id="KW-1185">Reference proteome</keyword>
<accession>A0ABU2SGT8</accession>
<evidence type="ECO:0000256" key="1">
    <source>
        <dbReference type="ARBA" id="ARBA00022801"/>
    </source>
</evidence>
<keyword evidence="2" id="KW-0812">Transmembrane</keyword>
<dbReference type="PANTHER" id="PTHR43156">
    <property type="entry name" value="STAGE II SPORULATION PROTEIN E-RELATED"/>
    <property type="match status" value="1"/>
</dbReference>
<feature type="transmembrane region" description="Helical" evidence="2">
    <location>
        <begin position="44"/>
        <end position="65"/>
    </location>
</feature>
<dbReference type="Gene3D" id="3.60.40.10">
    <property type="entry name" value="PPM-type phosphatase domain"/>
    <property type="match status" value="1"/>
</dbReference>
<dbReference type="InterPro" id="IPR001932">
    <property type="entry name" value="PPM-type_phosphatase-like_dom"/>
</dbReference>
<dbReference type="SMART" id="SM00331">
    <property type="entry name" value="PP2C_SIG"/>
    <property type="match status" value="1"/>
</dbReference>
<dbReference type="EC" id="3.1.3.16" evidence="4"/>
<name>A0ABU2SGT8_9ACTN</name>